<dbReference type="Pfam" id="PF13191">
    <property type="entry name" value="AAA_16"/>
    <property type="match status" value="1"/>
</dbReference>
<dbReference type="PANTHER" id="PTHR16305">
    <property type="entry name" value="TESTICULAR SOLUBLE ADENYLYL CYCLASE"/>
    <property type="match status" value="1"/>
</dbReference>
<protein>
    <submittedName>
        <fullName evidence="4">AAA family ATPase</fullName>
    </submittedName>
</protein>
<reference evidence="4 5" key="1">
    <citation type="submission" date="2022-06" db="EMBL/GenBank/DDBJ databases">
        <title>New Species of the Genus Actinoplanes, ActinopZanes ferrugineus.</title>
        <authorList>
            <person name="Ding P."/>
        </authorList>
    </citation>
    <scope>NUCLEOTIDE SEQUENCE [LARGE SCALE GENOMIC DNA]</scope>
    <source>
        <strain evidence="4 5">TRM88003</strain>
    </source>
</reference>
<evidence type="ECO:0000313" key="4">
    <source>
        <dbReference type="EMBL" id="MCO8273893.1"/>
    </source>
</evidence>
<sequence>MTLVGRSAEVRRIGDLIGAARSGRGGALMLRGEAGIGKSTLLDQARHVASGCRLVEAAGSEFETDLPFAALHQLCRPLISHLDAVPGPQRRALEVAFGLASGAPDPFLAGAATLTLLGAAARERPVVCLVDDAHWLDAATTRALAFVGRRLGDDPVALVVAARASELAGHLDDLPVVPVGGLTEDESRMLLATPGSVVLDAQVRDHIVAEARGNPLALRELPRAGGFGPPDTGPVPSRVERGYRQRLTGLSEDAVMLLTVASADPTGDPALLWPAARRLGLDVPAAAAAATATGLVDFATRVRFGHPLARSAVYRAADPDRRRSAHAALAAVLDPATDRDRRAWHRAQASAGPDDEVAAELAVSAATARSRGGVHAAAAFLERSAALTSDPGVRRERVLDAAGTALDAGRADAAAELLATLGTAVLSAEQHARADLLLGRIEFLRHGGRAGTAHMLRAAFRLFAVDPGQGRERLLDVVELSIATGRLGGVLTAIFDRLPATGPGPGGPDVLDALLTLNHAGNRAAVPVIRRVVTRADRPALAIMLAGELWDPETQGAIAASALTAGRESGEPVLLRLGLAQTASHAVLTGDLAVAITAIAEEEAVAEATGGPSVVYPRVHLAAMRGRPDDAGGLLDAPGQMAANPHWMTALLNNGRADYPAALRSARRATAHDDLFLSGIVLPELVEAAVRCGETKEAAAALDALTEHTAGSATPTGLGICASARGLVTGREDDYRESVTLLDKSPMVPYRARAHLLYGEWLRRAGRRRDARRELRIAHTLLAERGIEAFARRAAGELAATGENPVRRTDRPHDRLTARELFIARQVAGGATSPEVATQLFLSPRTVDAHLRNIYRKLGVSSRRQLRGLPGIDPRAT</sequence>
<dbReference type="RefSeq" id="WP_253239970.1">
    <property type="nucleotide sequence ID" value="NZ_JAMYJR010000027.1"/>
</dbReference>
<dbReference type="EMBL" id="JAMYJR010000027">
    <property type="protein sequence ID" value="MCO8273893.1"/>
    <property type="molecule type" value="Genomic_DNA"/>
</dbReference>
<dbReference type="InterPro" id="IPR016032">
    <property type="entry name" value="Sig_transdc_resp-reg_C-effctor"/>
</dbReference>
<evidence type="ECO:0000313" key="5">
    <source>
        <dbReference type="Proteomes" id="UP001523369"/>
    </source>
</evidence>
<dbReference type="PROSITE" id="PS00622">
    <property type="entry name" value="HTH_LUXR_1"/>
    <property type="match status" value="1"/>
</dbReference>
<dbReference type="InterPro" id="IPR027417">
    <property type="entry name" value="P-loop_NTPase"/>
</dbReference>
<accession>A0ABT1DSS6</accession>
<dbReference type="PROSITE" id="PS50043">
    <property type="entry name" value="HTH_LUXR_2"/>
    <property type="match status" value="1"/>
</dbReference>
<comment type="caution">
    <text evidence="4">The sequence shown here is derived from an EMBL/GenBank/DDBJ whole genome shotgun (WGS) entry which is preliminary data.</text>
</comment>
<gene>
    <name evidence="4" type="ORF">M1L60_25170</name>
</gene>
<dbReference type="InterPro" id="IPR041664">
    <property type="entry name" value="AAA_16"/>
</dbReference>
<organism evidence="4 5">
    <name type="scientific">Paractinoplanes aksuensis</name>
    <dbReference type="NCBI Taxonomy" id="2939490"/>
    <lineage>
        <taxon>Bacteria</taxon>
        <taxon>Bacillati</taxon>
        <taxon>Actinomycetota</taxon>
        <taxon>Actinomycetes</taxon>
        <taxon>Micromonosporales</taxon>
        <taxon>Micromonosporaceae</taxon>
        <taxon>Paractinoplanes</taxon>
    </lineage>
</organism>
<dbReference type="SMART" id="SM00421">
    <property type="entry name" value="HTH_LUXR"/>
    <property type="match status" value="1"/>
</dbReference>
<name>A0ABT1DSS6_9ACTN</name>
<keyword evidence="1" id="KW-0547">Nucleotide-binding</keyword>
<dbReference type="PRINTS" id="PR00038">
    <property type="entry name" value="HTHLUXR"/>
</dbReference>
<dbReference type="CDD" id="cd06170">
    <property type="entry name" value="LuxR_C_like"/>
    <property type="match status" value="1"/>
</dbReference>
<evidence type="ECO:0000256" key="2">
    <source>
        <dbReference type="ARBA" id="ARBA00022840"/>
    </source>
</evidence>
<proteinExistence type="predicted"/>
<feature type="domain" description="HTH luxR-type" evidence="3">
    <location>
        <begin position="809"/>
        <end position="874"/>
    </location>
</feature>
<dbReference type="InterPro" id="IPR000792">
    <property type="entry name" value="Tscrpt_reg_LuxR_C"/>
</dbReference>
<dbReference type="InterPro" id="IPR036388">
    <property type="entry name" value="WH-like_DNA-bd_sf"/>
</dbReference>
<dbReference type="SUPFAM" id="SSF46894">
    <property type="entry name" value="C-terminal effector domain of the bipartite response regulators"/>
    <property type="match status" value="1"/>
</dbReference>
<evidence type="ECO:0000256" key="1">
    <source>
        <dbReference type="ARBA" id="ARBA00022741"/>
    </source>
</evidence>
<keyword evidence="5" id="KW-1185">Reference proteome</keyword>
<dbReference type="Proteomes" id="UP001523369">
    <property type="component" value="Unassembled WGS sequence"/>
</dbReference>
<evidence type="ECO:0000259" key="3">
    <source>
        <dbReference type="PROSITE" id="PS50043"/>
    </source>
</evidence>
<keyword evidence="2" id="KW-0067">ATP-binding</keyword>
<dbReference type="SUPFAM" id="SSF52540">
    <property type="entry name" value="P-loop containing nucleoside triphosphate hydrolases"/>
    <property type="match status" value="1"/>
</dbReference>
<dbReference type="Gene3D" id="1.10.10.10">
    <property type="entry name" value="Winged helix-like DNA-binding domain superfamily/Winged helix DNA-binding domain"/>
    <property type="match status" value="1"/>
</dbReference>
<dbReference type="PANTHER" id="PTHR16305:SF35">
    <property type="entry name" value="TRANSCRIPTIONAL ACTIVATOR DOMAIN"/>
    <property type="match status" value="1"/>
</dbReference>
<dbReference type="Pfam" id="PF00196">
    <property type="entry name" value="GerE"/>
    <property type="match status" value="1"/>
</dbReference>